<feature type="region of interest" description="Disordered" evidence="1">
    <location>
        <begin position="1"/>
        <end position="108"/>
    </location>
</feature>
<feature type="compositionally biased region" description="Pro residues" evidence="1">
    <location>
        <begin position="136"/>
        <end position="147"/>
    </location>
</feature>
<comment type="caution">
    <text evidence="3">The sequence shown here is derived from an EMBL/GenBank/DDBJ whole genome shotgun (WGS) entry which is preliminary data.</text>
</comment>
<dbReference type="AlphaFoldDB" id="A0A4Y9YH95"/>
<feature type="region of interest" description="Disordered" evidence="1">
    <location>
        <begin position="128"/>
        <end position="323"/>
    </location>
</feature>
<feature type="compositionally biased region" description="Basic and acidic residues" evidence="1">
    <location>
        <begin position="256"/>
        <end position="267"/>
    </location>
</feature>
<evidence type="ECO:0000313" key="4">
    <source>
        <dbReference type="Proteomes" id="UP000298390"/>
    </source>
</evidence>
<organism evidence="3 4">
    <name type="scientific">Rhodofomes roseus</name>
    <dbReference type="NCBI Taxonomy" id="34475"/>
    <lineage>
        <taxon>Eukaryota</taxon>
        <taxon>Fungi</taxon>
        <taxon>Dikarya</taxon>
        <taxon>Basidiomycota</taxon>
        <taxon>Agaricomycotina</taxon>
        <taxon>Agaricomycetes</taxon>
        <taxon>Polyporales</taxon>
        <taxon>Rhodofomes</taxon>
    </lineage>
</organism>
<dbReference type="InterPro" id="IPR006786">
    <property type="entry name" value="Pinin_SDK_MemA"/>
</dbReference>
<feature type="compositionally biased region" description="Polar residues" evidence="1">
    <location>
        <begin position="1"/>
        <end position="11"/>
    </location>
</feature>
<feature type="compositionally biased region" description="Low complexity" evidence="1">
    <location>
        <begin position="153"/>
        <end position="175"/>
    </location>
</feature>
<dbReference type="Pfam" id="PF04696">
    <property type="entry name" value="Pinin_SDK_memA"/>
    <property type="match status" value="1"/>
</dbReference>
<feature type="domain" description="Pinin/SDK/MemA protein" evidence="2">
    <location>
        <begin position="31"/>
        <end position="127"/>
    </location>
</feature>
<reference evidence="3 4" key="1">
    <citation type="submission" date="2019-01" db="EMBL/GenBank/DDBJ databases">
        <title>Genome sequencing of the rare red list fungi Fomitopsis rosea.</title>
        <authorList>
            <person name="Buettner E."/>
            <person name="Kellner H."/>
        </authorList>
    </citation>
    <scope>NUCLEOTIDE SEQUENCE [LARGE SCALE GENOMIC DNA]</scope>
    <source>
        <strain evidence="3 4">DSM 105464</strain>
    </source>
</reference>
<accession>A0A4Y9YH95</accession>
<feature type="compositionally biased region" description="Basic and acidic residues" evidence="1">
    <location>
        <begin position="284"/>
        <end position="309"/>
    </location>
</feature>
<dbReference type="STRING" id="34475.A0A4Y9YH95"/>
<name>A0A4Y9YH95_9APHY</name>
<feature type="compositionally biased region" description="Basic and acidic residues" evidence="1">
    <location>
        <begin position="49"/>
        <end position="108"/>
    </location>
</feature>
<evidence type="ECO:0000256" key="1">
    <source>
        <dbReference type="SAM" id="MobiDB-lite"/>
    </source>
</evidence>
<protein>
    <recommendedName>
        <fullName evidence="2">Pinin/SDK/MemA protein domain-containing protein</fullName>
    </recommendedName>
</protein>
<evidence type="ECO:0000313" key="3">
    <source>
        <dbReference type="EMBL" id="TFY61370.1"/>
    </source>
</evidence>
<gene>
    <name evidence="3" type="ORF">EVJ58_g4554</name>
</gene>
<evidence type="ECO:0000259" key="2">
    <source>
        <dbReference type="Pfam" id="PF04696"/>
    </source>
</evidence>
<dbReference type="EMBL" id="SEKV01000210">
    <property type="protein sequence ID" value="TFY61370.1"/>
    <property type="molecule type" value="Genomic_DNA"/>
</dbReference>
<dbReference type="Proteomes" id="UP000298390">
    <property type="component" value="Unassembled WGS sequence"/>
</dbReference>
<feature type="compositionally biased region" description="Low complexity" evidence="1">
    <location>
        <begin position="202"/>
        <end position="214"/>
    </location>
</feature>
<feature type="compositionally biased region" description="Basic and acidic residues" evidence="1">
    <location>
        <begin position="220"/>
        <end position="240"/>
    </location>
</feature>
<sequence length="323" mass="34881">MVDSANTQGGEESTKTGRKRPRIDMAPEAGQRKRGKSMFALALGTLTKAKNEDRQRGQSDAAKKRQEIEQRLQDKLRKETDSVRRAEEAKKDKTASNRKEEELQLKDSIYKLRRTRLPLLANFLLTSDNIPDIPLTDPPSLPEPPQDPDNTNLAAATARASKAPAAGGPAPLTSSTTVLPPSHPHSCARGVPQAEKRRAAAEAEWSAFAAERSAGITEIARLRERVVEEASRSKGSKPQEDVELSDATAAPSSPEKPAEESKPETEALKGASVGSAAQDGANPVKDDAEDAKMEVDDEAAKEGERREKPAPPPPADEDDAVEY</sequence>
<proteinExistence type="predicted"/>